<proteinExistence type="predicted"/>
<geneLocation type="mitochondrion" evidence="2"/>
<sequence length="172" mass="19185">MVYIMYVFMSGLVVGVALVATNPSTYFGAVGLVVVSGMGCGVLVGHGALVWLWYCFSFTSVGCWLFLLILQLLQLILFLTLSGVGQLLGMQQVMLKLYYQGQVFFEMVGLGDFEQQLMKGQSYLYYGQMLEGLPSCILLGVYYYFSVLEYFFNLVCGVEVCRWPSRGALRAV</sequence>
<evidence type="ECO:0000313" key="2">
    <source>
        <dbReference type="EMBL" id="AHZ11496.1"/>
    </source>
</evidence>
<dbReference type="EMBL" id="KJ434599">
    <property type="protein sequence ID" value="AHZ11496.1"/>
    <property type="molecule type" value="Genomic_DNA"/>
</dbReference>
<organism evidence="2">
    <name type="scientific">Apocryptodon punctatus</name>
    <dbReference type="NCBI Taxonomy" id="1490860"/>
    <lineage>
        <taxon>Eukaryota</taxon>
        <taxon>Metazoa</taxon>
        <taxon>Chordata</taxon>
        <taxon>Craniata</taxon>
        <taxon>Vertebrata</taxon>
        <taxon>Euteleostomi</taxon>
        <taxon>Actinopterygii</taxon>
        <taxon>Neopterygii</taxon>
        <taxon>Teleostei</taxon>
        <taxon>Neoteleostei</taxon>
        <taxon>Acanthomorphata</taxon>
        <taxon>Gobiaria</taxon>
        <taxon>Gobiiformes</taxon>
        <taxon>Gobioidei</taxon>
        <taxon>Gobiidae</taxon>
        <taxon>Oxudercinae</taxon>
        <taxon>Apocryptodon</taxon>
    </lineage>
</organism>
<reference evidence="2" key="1">
    <citation type="submission" date="2014-02" db="EMBL/GenBank/DDBJ databases">
        <title>The complete mitochondrion of Apocryptodon punctatus.</title>
        <authorList>
            <person name="Wen Z.H."/>
        </authorList>
    </citation>
    <scope>NUCLEOTIDE SEQUENCE</scope>
</reference>
<evidence type="ECO:0000256" key="1">
    <source>
        <dbReference type="SAM" id="Phobius"/>
    </source>
</evidence>
<protein>
    <submittedName>
        <fullName evidence="2">NADH dehydrogenase subunit 6</fullName>
    </submittedName>
</protein>
<gene>
    <name evidence="2" type="primary">ND6</name>
</gene>
<name>A0A172E640_9GOBI</name>
<keyword evidence="1" id="KW-0472">Membrane</keyword>
<keyword evidence="1" id="KW-1133">Transmembrane helix</keyword>
<feature type="transmembrane region" description="Helical" evidence="1">
    <location>
        <begin position="66"/>
        <end position="88"/>
    </location>
</feature>
<dbReference type="AlphaFoldDB" id="A0A172E640"/>
<feature type="transmembrane region" description="Helical" evidence="1">
    <location>
        <begin position="123"/>
        <end position="145"/>
    </location>
</feature>
<keyword evidence="2" id="KW-0496">Mitochondrion</keyword>
<accession>A0A172E640</accession>
<keyword evidence="1" id="KW-0812">Transmembrane</keyword>
<feature type="transmembrane region" description="Helical" evidence="1">
    <location>
        <begin position="6"/>
        <end position="22"/>
    </location>
</feature>
<feature type="transmembrane region" description="Helical" evidence="1">
    <location>
        <begin position="29"/>
        <end position="54"/>
    </location>
</feature>